<evidence type="ECO:0000256" key="2">
    <source>
        <dbReference type="ARBA" id="ARBA00010790"/>
    </source>
</evidence>
<evidence type="ECO:0000313" key="7">
    <source>
        <dbReference type="EnsemblMetazoa" id="SCAU004457-PA"/>
    </source>
</evidence>
<dbReference type="SUPFAM" id="SSF51905">
    <property type="entry name" value="FAD/NAD(P)-binding domain"/>
    <property type="match status" value="1"/>
</dbReference>
<dbReference type="PANTHER" id="PTHR11552">
    <property type="entry name" value="GLUCOSE-METHANOL-CHOLINE GMC OXIDOREDUCTASE"/>
    <property type="match status" value="1"/>
</dbReference>
<dbReference type="SUPFAM" id="SSF54373">
    <property type="entry name" value="FAD-linked reductases, C-terminal domain"/>
    <property type="match status" value="1"/>
</dbReference>
<keyword evidence="8" id="KW-1185">Reference proteome</keyword>
<evidence type="ECO:0000256" key="5">
    <source>
        <dbReference type="RuleBase" id="RU003968"/>
    </source>
</evidence>
<dbReference type="Pfam" id="PF05199">
    <property type="entry name" value="GMC_oxred_C"/>
    <property type="match status" value="1"/>
</dbReference>
<feature type="domain" description="Glucose-methanol-choline oxidoreductase N-terminal" evidence="6">
    <location>
        <begin position="144"/>
        <end position="167"/>
    </location>
</feature>
<comment type="cofactor">
    <cofactor evidence="1">
        <name>FAD</name>
        <dbReference type="ChEBI" id="CHEBI:57692"/>
    </cofactor>
</comment>
<reference evidence="7" key="1">
    <citation type="submission" date="2020-05" db="UniProtKB">
        <authorList>
            <consortium name="EnsemblMetazoa"/>
        </authorList>
    </citation>
    <scope>IDENTIFICATION</scope>
    <source>
        <strain evidence="7">USDA</strain>
    </source>
</reference>
<dbReference type="Gene3D" id="3.30.560.10">
    <property type="entry name" value="Glucose Oxidase, domain 3"/>
    <property type="match status" value="1"/>
</dbReference>
<sequence>MSIMGATSASGACTGQCSSPSVGALNTLVSVLVESLLTAQCEISPKELWPQDYAEEALQNGLETYDFVVVGGGSAGSVVASRLSENPQWKVLVLEAGNDPPQESEVPFLLNSVQGSNNTYLYMGESNGHSCKSSRQGRCGWITGKCLGGSGAINAMLYFRGTRGNYDEWCAKGCTGWCHKDVWPYFQKSFQTSGNPSLPQGHISLDAYGSYADDLIELFFKGSREMGVPRIKDFVEGSYIGYAKFRGTLENGQRVSTAKGFLGRVADSRPNLKVIKNAFATKLEFNEQGDRVQAVEFVLQGHTPMKVNVGKEAILSAGTVESAKLLMLSGVGPRSALESANIPVLHQLPVGENLQDHVAIPIFFSIPGPLVQLDTADIFEYLKYQSGPLSSIGTGTLNGFIKTDKKSKGPYPDIQLQHHTVRRGAPMGMGFLGGFGATEELKIFFQDLINKGDVVMVFVILAQPESKGLIKVKSSSYQDALHIEPNYLSNPKDIEGLLRGVKYLRDLERTSAFRQKKAKIALVPIEDCKQYSPDSEEFWRCYIGYYSSTSSHLVGTVKMGSVQDESACVDPRLRVKGVTNLRVADASIMPRITSCNTYGPTIMIGERAADFVQEDWNIQK</sequence>
<evidence type="ECO:0000256" key="4">
    <source>
        <dbReference type="ARBA" id="ARBA00022827"/>
    </source>
</evidence>
<name>A0A1I8P3A8_STOCA</name>
<dbReference type="InterPro" id="IPR036188">
    <property type="entry name" value="FAD/NAD-bd_sf"/>
</dbReference>
<accession>A0A1I8P3A8</accession>
<evidence type="ECO:0000256" key="1">
    <source>
        <dbReference type="ARBA" id="ARBA00001974"/>
    </source>
</evidence>
<evidence type="ECO:0000313" key="8">
    <source>
        <dbReference type="Proteomes" id="UP000095300"/>
    </source>
</evidence>
<dbReference type="PROSITE" id="PS00623">
    <property type="entry name" value="GMC_OXRED_1"/>
    <property type="match status" value="1"/>
</dbReference>
<comment type="similarity">
    <text evidence="2 5">Belongs to the GMC oxidoreductase family.</text>
</comment>
<gene>
    <name evidence="7" type="primary">106085768</name>
</gene>
<keyword evidence="3 5" id="KW-0285">Flavoprotein</keyword>
<dbReference type="Gene3D" id="3.50.50.60">
    <property type="entry name" value="FAD/NAD(P)-binding domain"/>
    <property type="match status" value="1"/>
</dbReference>
<dbReference type="PANTHER" id="PTHR11552:SF147">
    <property type="entry name" value="CHOLINE DEHYDROGENASE, MITOCHONDRIAL"/>
    <property type="match status" value="1"/>
</dbReference>
<keyword evidence="4 5" id="KW-0274">FAD</keyword>
<dbReference type="InterPro" id="IPR012132">
    <property type="entry name" value="GMC_OxRdtase"/>
</dbReference>
<dbReference type="GO" id="GO:0016614">
    <property type="term" value="F:oxidoreductase activity, acting on CH-OH group of donors"/>
    <property type="evidence" value="ECO:0007669"/>
    <property type="project" value="InterPro"/>
</dbReference>
<evidence type="ECO:0000256" key="3">
    <source>
        <dbReference type="ARBA" id="ARBA00022630"/>
    </source>
</evidence>
<dbReference type="InterPro" id="IPR007867">
    <property type="entry name" value="GMC_OxRtase_C"/>
</dbReference>
<dbReference type="GO" id="GO:0050660">
    <property type="term" value="F:flavin adenine dinucleotide binding"/>
    <property type="evidence" value="ECO:0007669"/>
    <property type="project" value="InterPro"/>
</dbReference>
<proteinExistence type="inferred from homology"/>
<evidence type="ECO:0000259" key="6">
    <source>
        <dbReference type="PROSITE" id="PS00623"/>
    </source>
</evidence>
<dbReference type="InterPro" id="IPR000172">
    <property type="entry name" value="GMC_OxRdtase_N"/>
</dbReference>
<dbReference type="OrthoDB" id="269227at2759"/>
<dbReference type="Proteomes" id="UP000095300">
    <property type="component" value="Unassembled WGS sequence"/>
</dbReference>
<dbReference type="KEGG" id="scac:106085768"/>
<dbReference type="PIRSF" id="PIRSF000137">
    <property type="entry name" value="Alcohol_oxidase"/>
    <property type="match status" value="1"/>
</dbReference>
<organism evidence="7 8">
    <name type="scientific">Stomoxys calcitrans</name>
    <name type="common">Stable fly</name>
    <name type="synonym">Conops calcitrans</name>
    <dbReference type="NCBI Taxonomy" id="35570"/>
    <lineage>
        <taxon>Eukaryota</taxon>
        <taxon>Metazoa</taxon>
        <taxon>Ecdysozoa</taxon>
        <taxon>Arthropoda</taxon>
        <taxon>Hexapoda</taxon>
        <taxon>Insecta</taxon>
        <taxon>Pterygota</taxon>
        <taxon>Neoptera</taxon>
        <taxon>Endopterygota</taxon>
        <taxon>Diptera</taxon>
        <taxon>Brachycera</taxon>
        <taxon>Muscomorpha</taxon>
        <taxon>Muscoidea</taxon>
        <taxon>Muscidae</taxon>
        <taxon>Stomoxys</taxon>
    </lineage>
</organism>
<dbReference type="VEuPathDB" id="VectorBase:SCAU004457"/>
<dbReference type="STRING" id="35570.A0A1I8P3A8"/>
<dbReference type="EnsemblMetazoa" id="SCAU004457-RA">
    <property type="protein sequence ID" value="SCAU004457-PA"/>
    <property type="gene ID" value="SCAU004457"/>
</dbReference>
<dbReference type="Pfam" id="PF00732">
    <property type="entry name" value="GMC_oxred_N"/>
    <property type="match status" value="1"/>
</dbReference>
<dbReference type="AlphaFoldDB" id="A0A1I8P3A8"/>
<protein>
    <recommendedName>
        <fullName evidence="6">Glucose-methanol-choline oxidoreductase N-terminal domain-containing protein</fullName>
    </recommendedName>
</protein>